<gene>
    <name evidence="3" type="ORF">GWK08_08860</name>
</gene>
<sequence>MFDKILKAVTGLFGSSEIGKEVAQIFKGREAKLREFQKEMASIAMKQYEMEVKDLQDARKMQIEALKQADRFSKRFVYYLTIVLLGSAVLVTFLPFFIEFPESNQRFIDRGVDFLYIVSGARILSFFFGSKIENKNKLL</sequence>
<organism evidence="3 4">
    <name type="scientific">Leptobacterium flavescens</name>
    <dbReference type="NCBI Taxonomy" id="472055"/>
    <lineage>
        <taxon>Bacteria</taxon>
        <taxon>Pseudomonadati</taxon>
        <taxon>Bacteroidota</taxon>
        <taxon>Flavobacteriia</taxon>
        <taxon>Flavobacteriales</taxon>
        <taxon>Flavobacteriaceae</taxon>
        <taxon>Leptobacterium</taxon>
    </lineage>
</organism>
<dbReference type="Proteomes" id="UP000468581">
    <property type="component" value="Unassembled WGS sequence"/>
</dbReference>
<comment type="caution">
    <text evidence="3">The sequence shown here is derived from an EMBL/GenBank/DDBJ whole genome shotgun (WGS) entry which is preliminary data.</text>
</comment>
<evidence type="ECO:0000313" key="3">
    <source>
        <dbReference type="EMBL" id="NER13544.1"/>
    </source>
</evidence>
<evidence type="ECO:0000256" key="2">
    <source>
        <dbReference type="SAM" id="Phobius"/>
    </source>
</evidence>
<dbReference type="AlphaFoldDB" id="A0A6P0UJZ8"/>
<keyword evidence="2" id="KW-0812">Transmembrane</keyword>
<keyword evidence="2" id="KW-1133">Transmembrane helix</keyword>
<dbReference type="RefSeq" id="WP_163606580.1">
    <property type="nucleotide sequence ID" value="NZ_JAABOO010000002.1"/>
</dbReference>
<feature type="transmembrane region" description="Helical" evidence="2">
    <location>
        <begin position="76"/>
        <end position="98"/>
    </location>
</feature>
<keyword evidence="1" id="KW-0175">Coiled coil</keyword>
<evidence type="ECO:0000313" key="4">
    <source>
        <dbReference type="Proteomes" id="UP000468581"/>
    </source>
</evidence>
<reference evidence="3 4" key="1">
    <citation type="submission" date="2020-01" db="EMBL/GenBank/DDBJ databases">
        <title>Leptobacterium flavescens.</title>
        <authorList>
            <person name="Wang G."/>
        </authorList>
    </citation>
    <scope>NUCLEOTIDE SEQUENCE [LARGE SCALE GENOMIC DNA]</scope>
    <source>
        <strain evidence="3 4">KCTC 22160</strain>
    </source>
</reference>
<dbReference type="EMBL" id="JAABOO010000002">
    <property type="protein sequence ID" value="NER13544.1"/>
    <property type="molecule type" value="Genomic_DNA"/>
</dbReference>
<name>A0A6P0UJZ8_9FLAO</name>
<feature type="coiled-coil region" evidence="1">
    <location>
        <begin position="38"/>
        <end position="65"/>
    </location>
</feature>
<keyword evidence="2" id="KW-0472">Membrane</keyword>
<proteinExistence type="predicted"/>
<keyword evidence="4" id="KW-1185">Reference proteome</keyword>
<protein>
    <submittedName>
        <fullName evidence="3">Uncharacterized protein</fullName>
    </submittedName>
</protein>
<evidence type="ECO:0000256" key="1">
    <source>
        <dbReference type="SAM" id="Coils"/>
    </source>
</evidence>
<feature type="transmembrane region" description="Helical" evidence="2">
    <location>
        <begin position="110"/>
        <end position="129"/>
    </location>
</feature>
<accession>A0A6P0UJZ8</accession>